<dbReference type="Pfam" id="PF00005">
    <property type="entry name" value="ABC_tran"/>
    <property type="match status" value="1"/>
</dbReference>
<dbReference type="CDD" id="cd03255">
    <property type="entry name" value="ABC_MJ0796_LolCDE_FtsE"/>
    <property type="match status" value="1"/>
</dbReference>
<gene>
    <name evidence="5" type="ORF">KDA10_01955</name>
</gene>
<dbReference type="Proteomes" id="UP000714817">
    <property type="component" value="Unassembled WGS sequence"/>
</dbReference>
<dbReference type="InterPro" id="IPR003593">
    <property type="entry name" value="AAA+_ATPase"/>
</dbReference>
<dbReference type="PROSITE" id="PS50893">
    <property type="entry name" value="ABC_TRANSPORTER_2"/>
    <property type="match status" value="1"/>
</dbReference>
<comment type="caution">
    <text evidence="5">The sequence shown here is derived from an EMBL/GenBank/DDBJ whole genome shotgun (WGS) entry which is preliminary data.</text>
</comment>
<evidence type="ECO:0000256" key="3">
    <source>
        <dbReference type="ARBA" id="ARBA00022840"/>
    </source>
</evidence>
<evidence type="ECO:0000256" key="2">
    <source>
        <dbReference type="ARBA" id="ARBA00022741"/>
    </source>
</evidence>
<dbReference type="InterPro" id="IPR003439">
    <property type="entry name" value="ABC_transporter-like_ATP-bd"/>
</dbReference>
<keyword evidence="1" id="KW-0813">Transport</keyword>
<dbReference type="EMBL" id="JAGQNY010000006">
    <property type="protein sequence ID" value="MCA9302115.1"/>
    <property type="molecule type" value="Genomic_DNA"/>
</dbReference>
<dbReference type="GO" id="GO:0098796">
    <property type="term" value="C:membrane protein complex"/>
    <property type="evidence" value="ECO:0007669"/>
    <property type="project" value="UniProtKB-ARBA"/>
</dbReference>
<protein>
    <submittedName>
        <fullName evidence="5">ABC transporter ATP-binding protein</fullName>
    </submittedName>
</protein>
<feature type="domain" description="ABC transporter" evidence="4">
    <location>
        <begin position="6"/>
        <end position="223"/>
    </location>
</feature>
<dbReference type="GO" id="GO:0022857">
    <property type="term" value="F:transmembrane transporter activity"/>
    <property type="evidence" value="ECO:0007669"/>
    <property type="project" value="UniProtKB-ARBA"/>
</dbReference>
<dbReference type="PROSITE" id="PS00211">
    <property type="entry name" value="ABC_TRANSPORTER_1"/>
    <property type="match status" value="1"/>
</dbReference>
<dbReference type="PANTHER" id="PTHR24220:SF86">
    <property type="entry name" value="ABC TRANSPORTER ABCH.1"/>
    <property type="match status" value="1"/>
</dbReference>
<keyword evidence="2" id="KW-0547">Nucleotide-binding</keyword>
<keyword evidence="3 5" id="KW-0067">ATP-binding</keyword>
<dbReference type="SUPFAM" id="SSF52540">
    <property type="entry name" value="P-loop containing nucleoside triphosphate hydrolases"/>
    <property type="match status" value="1"/>
</dbReference>
<evidence type="ECO:0000256" key="1">
    <source>
        <dbReference type="ARBA" id="ARBA00022448"/>
    </source>
</evidence>
<dbReference type="GO" id="GO:0016887">
    <property type="term" value="F:ATP hydrolysis activity"/>
    <property type="evidence" value="ECO:0007669"/>
    <property type="project" value="InterPro"/>
</dbReference>
<dbReference type="InterPro" id="IPR017871">
    <property type="entry name" value="ABC_transporter-like_CS"/>
</dbReference>
<sequence length="223" mass="24688">MRKKVLVAKDLVKLYKVGTSEIRAVNGVSLEIDEGEFIAIVGKSGSGKSTLMHMIGLLDTPTSGQIILNGSDVSFLKDNELAKIRNREIGFVFQSFNLLPRTSSIDNVMLPLKYSNIDKSTWRQKAEDMLRLVELSDRKDNKSNELSGGQKQRVAIARALVTDPSIILADEPTGNLDSKTGVEIVELFKKLNKQGKTIIIVTHDDDLAKIAQRQIVIRDGKII</sequence>
<evidence type="ECO:0000313" key="5">
    <source>
        <dbReference type="EMBL" id="MCA9302115.1"/>
    </source>
</evidence>
<accession>A0A955E1B0</accession>
<dbReference type="FunFam" id="3.40.50.300:FF:000032">
    <property type="entry name" value="Export ABC transporter ATP-binding protein"/>
    <property type="match status" value="1"/>
</dbReference>
<reference evidence="5" key="2">
    <citation type="journal article" date="2021" name="Microbiome">
        <title>Successional dynamics and alternative stable states in a saline activated sludge microbial community over 9 years.</title>
        <authorList>
            <person name="Wang Y."/>
            <person name="Ye J."/>
            <person name="Ju F."/>
            <person name="Liu L."/>
            <person name="Boyd J.A."/>
            <person name="Deng Y."/>
            <person name="Parks D.H."/>
            <person name="Jiang X."/>
            <person name="Yin X."/>
            <person name="Woodcroft B.J."/>
            <person name="Tyson G.W."/>
            <person name="Hugenholtz P."/>
            <person name="Polz M.F."/>
            <person name="Zhang T."/>
        </authorList>
    </citation>
    <scope>NUCLEOTIDE SEQUENCE</scope>
    <source>
        <strain evidence="5">HKST-UBA80</strain>
    </source>
</reference>
<proteinExistence type="predicted"/>
<dbReference type="GO" id="GO:0005524">
    <property type="term" value="F:ATP binding"/>
    <property type="evidence" value="ECO:0007669"/>
    <property type="project" value="UniProtKB-KW"/>
</dbReference>
<dbReference type="InterPro" id="IPR017911">
    <property type="entry name" value="MacB-like_ATP-bd"/>
</dbReference>
<reference evidence="5" key="1">
    <citation type="submission" date="2020-04" db="EMBL/GenBank/DDBJ databases">
        <authorList>
            <person name="Zhang T."/>
        </authorList>
    </citation>
    <scope>NUCLEOTIDE SEQUENCE</scope>
    <source>
        <strain evidence="5">HKST-UBA80</strain>
    </source>
</reference>
<organism evidence="5 6">
    <name type="scientific">candidate division WWE3 bacterium</name>
    <dbReference type="NCBI Taxonomy" id="2053526"/>
    <lineage>
        <taxon>Bacteria</taxon>
        <taxon>Katanobacteria</taxon>
    </lineage>
</organism>
<evidence type="ECO:0000313" key="6">
    <source>
        <dbReference type="Proteomes" id="UP000714817"/>
    </source>
</evidence>
<dbReference type="AlphaFoldDB" id="A0A955E1B0"/>
<evidence type="ECO:0000259" key="4">
    <source>
        <dbReference type="PROSITE" id="PS50893"/>
    </source>
</evidence>
<dbReference type="Gene3D" id="3.40.50.300">
    <property type="entry name" value="P-loop containing nucleotide triphosphate hydrolases"/>
    <property type="match status" value="1"/>
</dbReference>
<name>A0A955E1B0_UNCKA</name>
<dbReference type="InterPro" id="IPR027417">
    <property type="entry name" value="P-loop_NTPase"/>
</dbReference>
<dbReference type="PANTHER" id="PTHR24220">
    <property type="entry name" value="IMPORT ATP-BINDING PROTEIN"/>
    <property type="match status" value="1"/>
</dbReference>
<dbReference type="GO" id="GO:0005886">
    <property type="term" value="C:plasma membrane"/>
    <property type="evidence" value="ECO:0007669"/>
    <property type="project" value="TreeGrafter"/>
</dbReference>
<dbReference type="InterPro" id="IPR015854">
    <property type="entry name" value="ABC_transpr_LolD-like"/>
</dbReference>
<dbReference type="SMART" id="SM00382">
    <property type="entry name" value="AAA"/>
    <property type="match status" value="1"/>
</dbReference>